<dbReference type="AlphaFoldDB" id="A0A4U0U8G9"/>
<dbReference type="EMBL" id="NAJL01000008">
    <property type="protein sequence ID" value="TKA31384.1"/>
    <property type="molecule type" value="Genomic_DNA"/>
</dbReference>
<dbReference type="Proteomes" id="UP000308549">
    <property type="component" value="Unassembled WGS sequence"/>
</dbReference>
<proteinExistence type="predicted"/>
<protein>
    <submittedName>
        <fullName evidence="1">Uncharacterized protein</fullName>
    </submittedName>
</protein>
<name>A0A4U0U8G9_9PEZI</name>
<evidence type="ECO:0000313" key="1">
    <source>
        <dbReference type="EMBL" id="TKA31384.1"/>
    </source>
</evidence>
<accession>A0A4U0U8G9</accession>
<gene>
    <name evidence="1" type="ORF">B0A50_02230</name>
</gene>
<reference evidence="1 2" key="1">
    <citation type="submission" date="2017-03" db="EMBL/GenBank/DDBJ databases">
        <title>Genomes of endolithic fungi from Antarctica.</title>
        <authorList>
            <person name="Coleine C."/>
            <person name="Masonjones S."/>
            <person name="Stajich J.E."/>
        </authorList>
    </citation>
    <scope>NUCLEOTIDE SEQUENCE [LARGE SCALE GENOMIC DNA]</scope>
    <source>
        <strain evidence="1 2">CCFEE 6315</strain>
    </source>
</reference>
<keyword evidence="2" id="KW-1185">Reference proteome</keyword>
<evidence type="ECO:0000313" key="2">
    <source>
        <dbReference type="Proteomes" id="UP000308549"/>
    </source>
</evidence>
<organism evidence="1 2">
    <name type="scientific">Salinomyces thailandicus</name>
    <dbReference type="NCBI Taxonomy" id="706561"/>
    <lineage>
        <taxon>Eukaryota</taxon>
        <taxon>Fungi</taxon>
        <taxon>Dikarya</taxon>
        <taxon>Ascomycota</taxon>
        <taxon>Pezizomycotina</taxon>
        <taxon>Dothideomycetes</taxon>
        <taxon>Dothideomycetidae</taxon>
        <taxon>Mycosphaerellales</taxon>
        <taxon>Teratosphaeriaceae</taxon>
        <taxon>Salinomyces</taxon>
    </lineage>
</organism>
<sequence>MATGMDLQETYQRTVVPQHDLLLCIRLAVACRTSDLPSKAEPGIATSQMAVNKATASLLFELLLRRS</sequence>
<comment type="caution">
    <text evidence="1">The sequence shown here is derived from an EMBL/GenBank/DDBJ whole genome shotgun (WGS) entry which is preliminary data.</text>
</comment>